<accession>C4GDI6</accession>
<dbReference type="GO" id="GO:0000160">
    <property type="term" value="P:phosphorelay signal transduction system"/>
    <property type="evidence" value="ECO:0007669"/>
    <property type="project" value="InterPro"/>
</dbReference>
<comment type="caution">
    <text evidence="9">The sequence shown here is derived from an EMBL/GenBank/DDBJ whole genome shotgun (WGS) entry which is preliminary data.</text>
</comment>
<dbReference type="InterPro" id="IPR020449">
    <property type="entry name" value="Tscrpt_reg_AraC-type_HTH"/>
</dbReference>
<dbReference type="Gene3D" id="3.40.50.2300">
    <property type="match status" value="1"/>
</dbReference>
<keyword evidence="3" id="KW-0238">DNA-binding</keyword>
<evidence type="ECO:0000259" key="8">
    <source>
        <dbReference type="PROSITE" id="PS50110"/>
    </source>
</evidence>
<dbReference type="STRING" id="626523.GCWU000342_02159"/>
<dbReference type="SMART" id="SM00342">
    <property type="entry name" value="HTH_ARAC"/>
    <property type="match status" value="1"/>
</dbReference>
<keyword evidence="2" id="KW-0805">Transcription regulation</keyword>
<keyword evidence="10" id="KW-1185">Reference proteome</keyword>
<dbReference type="SUPFAM" id="SSF46689">
    <property type="entry name" value="Homeodomain-like"/>
    <property type="match status" value="2"/>
</dbReference>
<organism evidence="9 10">
    <name type="scientific">Shuttleworthella satelles DSM 14600</name>
    <dbReference type="NCBI Taxonomy" id="626523"/>
    <lineage>
        <taxon>Bacteria</taxon>
        <taxon>Bacillati</taxon>
        <taxon>Bacillota</taxon>
        <taxon>Clostridia</taxon>
        <taxon>Lachnospirales</taxon>
        <taxon>Lachnospiraceae</taxon>
        <taxon>Shuttleworthella</taxon>
    </lineage>
</organism>
<evidence type="ECO:0000256" key="2">
    <source>
        <dbReference type="ARBA" id="ARBA00023015"/>
    </source>
</evidence>
<dbReference type="HOGENOM" id="CLU_000445_5_0_9"/>
<evidence type="ECO:0000256" key="3">
    <source>
        <dbReference type="ARBA" id="ARBA00023125"/>
    </source>
</evidence>
<name>C4GDI6_9FIRM</name>
<reference evidence="9" key="1">
    <citation type="submission" date="2009-04" db="EMBL/GenBank/DDBJ databases">
        <authorList>
            <person name="Weinstock G."/>
            <person name="Sodergren E."/>
            <person name="Clifton S."/>
            <person name="Fulton L."/>
            <person name="Fulton B."/>
            <person name="Courtney L."/>
            <person name="Fronick C."/>
            <person name="Harrison M."/>
            <person name="Strong C."/>
            <person name="Farmer C."/>
            <person name="Delahaunty K."/>
            <person name="Markovic C."/>
            <person name="Hall O."/>
            <person name="Minx P."/>
            <person name="Tomlinson C."/>
            <person name="Mitreva M."/>
            <person name="Nelson J."/>
            <person name="Hou S."/>
            <person name="Wollam A."/>
            <person name="Pepin K.H."/>
            <person name="Johnson M."/>
            <person name="Bhonagiri V."/>
            <person name="Nash W.E."/>
            <person name="Warren W."/>
            <person name="Chinwalla A."/>
            <person name="Mardis E.R."/>
            <person name="Wilson R.K."/>
        </authorList>
    </citation>
    <scope>NUCLEOTIDE SEQUENCE [LARGE SCALE GENOMIC DNA]</scope>
    <source>
        <strain evidence="9">DSM 14600</strain>
    </source>
</reference>
<comment type="function">
    <text evidence="5">May play the central regulatory role in sporulation. It may be an element of the effector pathway responsible for the activation of sporulation genes in response to nutritional stress. Spo0A may act in concert with spo0H (a sigma factor) to control the expression of some genes that are critical to the sporulation process.</text>
</comment>
<dbReference type="PROSITE" id="PS50110">
    <property type="entry name" value="RESPONSE_REGULATORY"/>
    <property type="match status" value="1"/>
</dbReference>
<dbReference type="CDD" id="cd17536">
    <property type="entry name" value="REC_YesN-like"/>
    <property type="match status" value="1"/>
</dbReference>
<evidence type="ECO:0000313" key="10">
    <source>
        <dbReference type="Proteomes" id="UP000003494"/>
    </source>
</evidence>
<dbReference type="InterPro" id="IPR011006">
    <property type="entry name" value="CheY-like_superfamily"/>
</dbReference>
<keyword evidence="4" id="KW-0804">Transcription</keyword>
<dbReference type="eggNOG" id="COG2207">
    <property type="taxonomic scope" value="Bacteria"/>
</dbReference>
<feature type="domain" description="Response regulatory" evidence="8">
    <location>
        <begin position="2"/>
        <end position="119"/>
    </location>
</feature>
<dbReference type="SMART" id="SM00448">
    <property type="entry name" value="REC"/>
    <property type="match status" value="1"/>
</dbReference>
<evidence type="ECO:0000256" key="5">
    <source>
        <dbReference type="ARBA" id="ARBA00024867"/>
    </source>
</evidence>
<protein>
    <recommendedName>
        <fullName evidence="1">Stage 0 sporulation protein A homolog</fullName>
    </recommendedName>
</protein>
<dbReference type="GO" id="GO:0003700">
    <property type="term" value="F:DNA-binding transcription factor activity"/>
    <property type="evidence" value="ECO:0007669"/>
    <property type="project" value="InterPro"/>
</dbReference>
<evidence type="ECO:0000256" key="1">
    <source>
        <dbReference type="ARBA" id="ARBA00018672"/>
    </source>
</evidence>
<dbReference type="InterPro" id="IPR009057">
    <property type="entry name" value="Homeodomain-like_sf"/>
</dbReference>
<dbReference type="Pfam" id="PF00072">
    <property type="entry name" value="Response_reg"/>
    <property type="match status" value="1"/>
</dbReference>
<evidence type="ECO:0000313" key="9">
    <source>
        <dbReference type="EMBL" id="EEP27465.1"/>
    </source>
</evidence>
<dbReference type="InterPro" id="IPR001789">
    <property type="entry name" value="Sig_transdc_resp-reg_receiver"/>
</dbReference>
<dbReference type="Gene3D" id="1.10.10.60">
    <property type="entry name" value="Homeodomain-like"/>
    <property type="match status" value="2"/>
</dbReference>
<keyword evidence="6" id="KW-0597">Phosphoprotein</keyword>
<dbReference type="SUPFAM" id="SSF52172">
    <property type="entry name" value="CheY-like"/>
    <property type="match status" value="1"/>
</dbReference>
<evidence type="ECO:0000256" key="4">
    <source>
        <dbReference type="ARBA" id="ARBA00023163"/>
    </source>
</evidence>
<proteinExistence type="predicted"/>
<feature type="domain" description="HTH araC/xylS-type" evidence="7">
    <location>
        <begin position="421"/>
        <end position="520"/>
    </location>
</feature>
<dbReference type="AlphaFoldDB" id="C4GDI6"/>
<evidence type="ECO:0000256" key="6">
    <source>
        <dbReference type="PROSITE-ProRule" id="PRU00169"/>
    </source>
</evidence>
<dbReference type="PANTHER" id="PTHR43280">
    <property type="entry name" value="ARAC-FAMILY TRANSCRIPTIONAL REGULATOR"/>
    <property type="match status" value="1"/>
</dbReference>
<dbReference type="eggNOG" id="COG4753">
    <property type="taxonomic scope" value="Bacteria"/>
</dbReference>
<dbReference type="Pfam" id="PF12833">
    <property type="entry name" value="HTH_18"/>
    <property type="match status" value="1"/>
</dbReference>
<dbReference type="PRINTS" id="PR00032">
    <property type="entry name" value="HTHARAC"/>
</dbReference>
<gene>
    <name evidence="9" type="ORF">GCWU000342_02159</name>
</gene>
<feature type="modified residue" description="4-aspartylphosphate" evidence="6">
    <location>
        <position position="54"/>
    </location>
</feature>
<evidence type="ECO:0000259" key="7">
    <source>
        <dbReference type="PROSITE" id="PS01124"/>
    </source>
</evidence>
<dbReference type="InterPro" id="IPR018060">
    <property type="entry name" value="HTH_AraC"/>
</dbReference>
<dbReference type="GO" id="GO:0043565">
    <property type="term" value="F:sequence-specific DNA binding"/>
    <property type="evidence" value="ECO:0007669"/>
    <property type="project" value="InterPro"/>
</dbReference>
<dbReference type="PANTHER" id="PTHR43280:SF28">
    <property type="entry name" value="HTH-TYPE TRANSCRIPTIONAL ACTIVATOR RHAS"/>
    <property type="match status" value="1"/>
</dbReference>
<sequence>MTLLIVDDEELTRQGILGSVDFAGLGIDQILSARDGAEGIRIACEQPVDLLLSDIRMPKMDGLTMVGALQKTNSDLVTIFMSGYTDREYVKTALRLGAVNYIDKPIDIEELRNALRKAVSQVQANRLQQDSHKRSLEQISETLAFQLTVPYAQDADRVDRLWADYCSYCREDKEDNFLYVNSIVVQLEDVSSVIPQLPSIHQRLAQMLAPHGLYVISSEKHLYYVVYHIYSGQRSQPRQIELAANFLREAYLPFSRSYVAVGEMERGISRAYLSFQSAVLLLQRAFSCPPGSILNQTDWSEIPEGSLSDLQNLGRLLTDALADGRKEDANQYRAELSDLSRKSRALLPSQIKSLYIDLFRELDHIREKQGIVPSPLTPTESVMDQVNACFCLDDLNRGLKDRIRAYFEDLSSQKAENQTIYLIRSYIGQHYSQSSLSVKDIADYANLSVSYLCTFFKGETGQTLNAYLTDFRMERAKQLLSDPRNRVSEISGMVGYNDGNYFSKSFRKSTGLSPTEFREKLWK</sequence>
<dbReference type="PROSITE" id="PS01124">
    <property type="entry name" value="HTH_ARAC_FAMILY_2"/>
    <property type="match status" value="1"/>
</dbReference>
<dbReference type="EMBL" id="ACIP02000007">
    <property type="protein sequence ID" value="EEP27465.1"/>
    <property type="molecule type" value="Genomic_DNA"/>
</dbReference>
<dbReference type="Proteomes" id="UP000003494">
    <property type="component" value="Unassembled WGS sequence"/>
</dbReference>